<feature type="region of interest" description="Disordered" evidence="1">
    <location>
        <begin position="257"/>
        <end position="324"/>
    </location>
</feature>
<dbReference type="PANTHER" id="PTHR28155:SF1">
    <property type="entry name" value="DNA-DIRECTED RNA POLYMERASE I SUBUNIT RPA34.5-DOMAIN-CONTAINING PROTEIN"/>
    <property type="match status" value="1"/>
</dbReference>
<dbReference type="GO" id="GO:0006360">
    <property type="term" value="P:transcription by RNA polymerase I"/>
    <property type="evidence" value="ECO:0007669"/>
    <property type="project" value="InterPro"/>
</dbReference>
<dbReference type="PANTHER" id="PTHR28155">
    <property type="entry name" value="ACR243WP"/>
    <property type="match status" value="1"/>
</dbReference>
<evidence type="ECO:0000313" key="2">
    <source>
        <dbReference type="EMBL" id="KIV82929.1"/>
    </source>
</evidence>
<dbReference type="AlphaFoldDB" id="A0A0D1YP06"/>
<dbReference type="HOGENOM" id="CLU_068907_0_0_1"/>
<dbReference type="Proteomes" id="UP000053599">
    <property type="component" value="Unassembled WGS sequence"/>
</dbReference>
<gene>
    <name evidence="2" type="ORF">PV11_04994</name>
</gene>
<protein>
    <submittedName>
        <fullName evidence="2">Uncharacterized protein</fullName>
    </submittedName>
</protein>
<sequence>MAKTKEASRPSQLSQERVQDSSDENESQPAESESESGSTQESSSDDDDKDSPLANGQDDSGTESTSSPIARTKRPSPDATQTSRKKAKTVSQTVQIAAKPYKAPSGYEPVTVTASVYAADSATLFENLTGKQIWHISVPDTVSIDSIKELDIQAVLKGEPIVSKNGVDYNMQPVPPRNETVLLPQGAKSNYKQCATKIERSFHLREMIKKSKSQEETPVIFTATATGKPKVIRKQPEGLKMRYTPYGAPPLQEDAEDVEMDDAFQIPPEVPEPSPKRKPKKSKETKQDSSSGKPPESTTLVPDSQTSIEKKKQKKRRLVDADVL</sequence>
<evidence type="ECO:0000313" key="3">
    <source>
        <dbReference type="Proteomes" id="UP000053599"/>
    </source>
</evidence>
<accession>A0A0D1YP06</accession>
<dbReference type="EMBL" id="KN846952">
    <property type="protein sequence ID" value="KIV82929.1"/>
    <property type="molecule type" value="Genomic_DNA"/>
</dbReference>
<feature type="region of interest" description="Disordered" evidence="1">
    <location>
        <begin position="1"/>
        <end position="93"/>
    </location>
</feature>
<dbReference type="InterPro" id="IPR053263">
    <property type="entry name" value="Euk_RPA34_RNAP_subunit"/>
</dbReference>
<organism evidence="2 3">
    <name type="scientific">Exophiala sideris</name>
    <dbReference type="NCBI Taxonomy" id="1016849"/>
    <lineage>
        <taxon>Eukaryota</taxon>
        <taxon>Fungi</taxon>
        <taxon>Dikarya</taxon>
        <taxon>Ascomycota</taxon>
        <taxon>Pezizomycotina</taxon>
        <taxon>Eurotiomycetes</taxon>
        <taxon>Chaetothyriomycetidae</taxon>
        <taxon>Chaetothyriales</taxon>
        <taxon>Herpotrichiellaceae</taxon>
        <taxon>Exophiala</taxon>
    </lineage>
</organism>
<reference evidence="2 3" key="1">
    <citation type="submission" date="2015-01" db="EMBL/GenBank/DDBJ databases">
        <title>The Genome Sequence of Exophiala sideris CBS121828.</title>
        <authorList>
            <consortium name="The Broad Institute Genomics Platform"/>
            <person name="Cuomo C."/>
            <person name="de Hoog S."/>
            <person name="Gorbushina A."/>
            <person name="Stielow B."/>
            <person name="Teixiera M."/>
            <person name="Abouelleil A."/>
            <person name="Chapman S.B."/>
            <person name="Priest M."/>
            <person name="Young S.K."/>
            <person name="Wortman J."/>
            <person name="Nusbaum C."/>
            <person name="Birren B."/>
        </authorList>
    </citation>
    <scope>NUCLEOTIDE SEQUENCE [LARGE SCALE GENOMIC DNA]</scope>
    <source>
        <strain evidence="2 3">CBS 121828</strain>
    </source>
</reference>
<dbReference type="OrthoDB" id="76224at2759"/>
<dbReference type="InterPro" id="IPR013240">
    <property type="entry name" value="DNA-dir_RNA_pol1_su_RPA34"/>
</dbReference>
<feature type="compositionally biased region" description="Polar residues" evidence="1">
    <location>
        <begin position="57"/>
        <end position="69"/>
    </location>
</feature>
<name>A0A0D1YP06_9EURO</name>
<evidence type="ECO:0000256" key="1">
    <source>
        <dbReference type="SAM" id="MobiDB-lite"/>
    </source>
</evidence>
<dbReference type="Gene3D" id="6.20.250.70">
    <property type="match status" value="1"/>
</dbReference>
<feature type="compositionally biased region" description="Polar residues" evidence="1">
    <location>
        <begin position="288"/>
        <end position="307"/>
    </location>
</feature>
<dbReference type="Pfam" id="PF08208">
    <property type="entry name" value="RNA_polI_A34"/>
    <property type="match status" value="1"/>
</dbReference>
<proteinExistence type="predicted"/>